<keyword evidence="7" id="KW-0067">ATP-binding</keyword>
<evidence type="ECO:0000256" key="3">
    <source>
        <dbReference type="ARBA" id="ARBA00017267"/>
    </source>
</evidence>
<evidence type="ECO:0000313" key="12">
    <source>
        <dbReference type="EMBL" id="KAG2217602.1"/>
    </source>
</evidence>
<comment type="caution">
    <text evidence="12">The sequence shown here is derived from an EMBL/GenBank/DDBJ whole genome shotgun (WGS) entry which is preliminary data.</text>
</comment>
<dbReference type="OrthoDB" id="1934954at2759"/>
<dbReference type="InterPro" id="IPR024192">
    <property type="entry name" value="Fosfomycin_R_FomA-type"/>
</dbReference>
<name>A0A8H7RWN6_9FUNG</name>
<gene>
    <name evidence="12" type="ORF">INT45_001764</name>
</gene>
<organism evidence="12 13">
    <name type="scientific">Circinella minor</name>
    <dbReference type="NCBI Taxonomy" id="1195481"/>
    <lineage>
        <taxon>Eukaryota</taxon>
        <taxon>Fungi</taxon>
        <taxon>Fungi incertae sedis</taxon>
        <taxon>Mucoromycota</taxon>
        <taxon>Mucoromycotina</taxon>
        <taxon>Mucoromycetes</taxon>
        <taxon>Mucorales</taxon>
        <taxon>Lichtheimiaceae</taxon>
        <taxon>Circinella</taxon>
    </lineage>
</organism>
<evidence type="ECO:0000256" key="10">
    <source>
        <dbReference type="SAM" id="MobiDB-lite"/>
    </source>
</evidence>
<dbReference type="GO" id="GO:0016114">
    <property type="term" value="P:terpenoid biosynthetic process"/>
    <property type="evidence" value="ECO:0007669"/>
    <property type="project" value="TreeGrafter"/>
</dbReference>
<dbReference type="GO" id="GO:0005524">
    <property type="term" value="F:ATP binding"/>
    <property type="evidence" value="ECO:0007669"/>
    <property type="project" value="UniProtKB-KW"/>
</dbReference>
<evidence type="ECO:0000256" key="6">
    <source>
        <dbReference type="ARBA" id="ARBA00022777"/>
    </source>
</evidence>
<reference evidence="12 13" key="1">
    <citation type="submission" date="2020-12" db="EMBL/GenBank/DDBJ databases">
        <title>Metabolic potential, ecology and presence of endohyphal bacteria is reflected in genomic diversity of Mucoromycotina.</title>
        <authorList>
            <person name="Muszewska A."/>
            <person name="Okrasinska A."/>
            <person name="Steczkiewicz K."/>
            <person name="Drgas O."/>
            <person name="Orlowska M."/>
            <person name="Perlinska-Lenart U."/>
            <person name="Aleksandrzak-Piekarczyk T."/>
            <person name="Szatraj K."/>
            <person name="Zielenkiewicz U."/>
            <person name="Pilsyk S."/>
            <person name="Malc E."/>
            <person name="Mieczkowski P."/>
            <person name="Kruszewska J.S."/>
            <person name="Biernat P."/>
            <person name="Pawlowska J."/>
        </authorList>
    </citation>
    <scope>NUCLEOTIDE SEQUENCE [LARGE SCALE GENOMIC DNA]</scope>
    <source>
        <strain evidence="12 13">CBS 142.35</strain>
    </source>
</reference>
<evidence type="ECO:0000256" key="7">
    <source>
        <dbReference type="ARBA" id="ARBA00022840"/>
    </source>
</evidence>
<feature type="region of interest" description="Disordered" evidence="10">
    <location>
        <begin position="236"/>
        <end position="259"/>
    </location>
</feature>
<dbReference type="Proteomes" id="UP000646827">
    <property type="component" value="Unassembled WGS sequence"/>
</dbReference>
<keyword evidence="13" id="KW-1185">Reference proteome</keyword>
<dbReference type="InterPro" id="IPR036393">
    <property type="entry name" value="AceGlu_kinase-like_sf"/>
</dbReference>
<dbReference type="Gene3D" id="3.40.1160.10">
    <property type="entry name" value="Acetylglutamate kinase-like"/>
    <property type="match status" value="1"/>
</dbReference>
<feature type="domain" description="Aspartate/glutamate/uridylate kinase" evidence="11">
    <location>
        <begin position="2"/>
        <end position="259"/>
    </location>
</feature>
<dbReference type="PANTHER" id="PTHR43654:SF1">
    <property type="entry name" value="ISOPENTENYL PHOSPHATE KINASE"/>
    <property type="match status" value="1"/>
</dbReference>
<dbReference type="GO" id="GO:1901607">
    <property type="term" value="P:alpha-amino acid biosynthetic process"/>
    <property type="evidence" value="ECO:0007669"/>
    <property type="project" value="UniProtKB-ARBA"/>
</dbReference>
<dbReference type="NCBIfam" id="NF040647">
    <property type="entry name" value="IPPK_Arch"/>
    <property type="match status" value="1"/>
</dbReference>
<comment type="similarity">
    <text evidence="1">Belongs to the isopentenyl phosphate kinase family.</text>
</comment>
<evidence type="ECO:0000256" key="8">
    <source>
        <dbReference type="ARBA" id="ARBA00023229"/>
    </source>
</evidence>
<dbReference type="GO" id="GO:0005829">
    <property type="term" value="C:cytosol"/>
    <property type="evidence" value="ECO:0007669"/>
    <property type="project" value="TreeGrafter"/>
</dbReference>
<proteinExistence type="inferred from homology"/>
<keyword evidence="5" id="KW-0547">Nucleotide-binding</keyword>
<dbReference type="PANTHER" id="PTHR43654">
    <property type="entry name" value="GLUTAMATE 5-KINASE"/>
    <property type="match status" value="1"/>
</dbReference>
<keyword evidence="6" id="KW-0418">Kinase</keyword>
<accession>A0A8H7RWN6</accession>
<evidence type="ECO:0000256" key="4">
    <source>
        <dbReference type="ARBA" id="ARBA00022679"/>
    </source>
</evidence>
<dbReference type="InterPro" id="IPR001048">
    <property type="entry name" value="Asp/Glu/Uridylate_kinase"/>
</dbReference>
<dbReference type="EMBL" id="JAEPRB010000286">
    <property type="protein sequence ID" value="KAG2217602.1"/>
    <property type="molecule type" value="Genomic_DNA"/>
</dbReference>
<evidence type="ECO:0000313" key="13">
    <source>
        <dbReference type="Proteomes" id="UP000646827"/>
    </source>
</evidence>
<evidence type="ECO:0000256" key="1">
    <source>
        <dbReference type="ARBA" id="ARBA00010540"/>
    </source>
</evidence>
<dbReference type="GO" id="GO:0016301">
    <property type="term" value="F:kinase activity"/>
    <property type="evidence" value="ECO:0007669"/>
    <property type="project" value="UniProtKB-KW"/>
</dbReference>
<evidence type="ECO:0000259" key="11">
    <source>
        <dbReference type="Pfam" id="PF00696"/>
    </source>
</evidence>
<keyword evidence="8" id="KW-0414">Isoprene biosynthesis</keyword>
<keyword evidence="4" id="KW-0808">Transferase</keyword>
<protein>
    <recommendedName>
        <fullName evidence="3">Isopentenyl phosphate kinase</fullName>
        <ecNumber evidence="2">2.7.4.26</ecNumber>
    </recommendedName>
</protein>
<evidence type="ECO:0000256" key="5">
    <source>
        <dbReference type="ARBA" id="ARBA00022741"/>
    </source>
</evidence>
<evidence type="ECO:0000256" key="2">
    <source>
        <dbReference type="ARBA" id="ARBA00012908"/>
    </source>
</evidence>
<sequence length="344" mass="37241">MKTVIIKLGGAAITNKKGSCQLANESVLDALIQQIQQAHSYLSAHGHQLILIHGAGSFGHPQARRYNLKAGWIANSGGLSTPPLANADEEQQANQAALLEQKAGFAHTRKCLLELHLALLSRLQQHGLPVLGLSPFDYLETDGGDKSPNVCFENLTNRAKQYLKLGFIPMLHGDAVLDRSLGCTILSGDIIMHKLVMLMPNITRCVFVTDVEGIYDADPKIVKRPKLIKHMPICSEQEEHQDTQSLPKRGGATKTEANRKQRRLAPISISAGVVDVTGGMGGKVKWARQIILDAATALSRTDVEIVICKAGSSEATKVMGLEPVLTDKGLPIPGQLMTVFTWAK</sequence>
<dbReference type="GO" id="GO:0102043">
    <property type="term" value="F:isopentenyl phosphate kinase activity"/>
    <property type="evidence" value="ECO:0007669"/>
    <property type="project" value="UniProtKB-EC"/>
</dbReference>
<evidence type="ECO:0000256" key="9">
    <source>
        <dbReference type="ARBA" id="ARBA00049063"/>
    </source>
</evidence>
<dbReference type="EC" id="2.7.4.26" evidence="2"/>
<dbReference type="AlphaFoldDB" id="A0A8H7RWN6"/>
<dbReference type="Pfam" id="PF00696">
    <property type="entry name" value="AA_kinase"/>
    <property type="match status" value="1"/>
</dbReference>
<comment type="catalytic activity">
    <reaction evidence="9">
        <text>isopentenyl phosphate + ATP = isopentenyl diphosphate + ADP</text>
        <dbReference type="Rhea" id="RHEA:33963"/>
        <dbReference type="ChEBI" id="CHEBI:30616"/>
        <dbReference type="ChEBI" id="CHEBI:65078"/>
        <dbReference type="ChEBI" id="CHEBI:128769"/>
        <dbReference type="ChEBI" id="CHEBI:456216"/>
        <dbReference type="EC" id="2.7.4.26"/>
    </reaction>
</comment>
<dbReference type="SUPFAM" id="SSF53633">
    <property type="entry name" value="Carbamate kinase-like"/>
    <property type="match status" value="1"/>
</dbReference>